<gene>
    <name evidence="1" type="ORF">OV287_52735</name>
</gene>
<name>A0ABT4APP2_9BACT</name>
<evidence type="ECO:0000313" key="2">
    <source>
        <dbReference type="Proteomes" id="UP001207654"/>
    </source>
</evidence>
<protein>
    <recommendedName>
        <fullName evidence="3">Lipoprotein</fullName>
    </recommendedName>
</protein>
<reference evidence="1 2" key="1">
    <citation type="submission" date="2022-11" db="EMBL/GenBank/DDBJ databases">
        <title>Minimal conservation of predation-associated metabolite biosynthetic gene clusters underscores biosynthetic potential of Myxococcota including descriptions for ten novel species: Archangium lansinium sp. nov., Myxococcus landrumus sp. nov., Nannocystis bai.</title>
        <authorList>
            <person name="Ahearne A."/>
            <person name="Stevens C."/>
            <person name="Phillips K."/>
        </authorList>
    </citation>
    <scope>NUCLEOTIDE SEQUENCE [LARGE SCALE GENOMIC DNA]</scope>
    <source>
        <strain evidence="1 2">MIWBW</strain>
    </source>
</reference>
<evidence type="ECO:0000313" key="1">
    <source>
        <dbReference type="EMBL" id="MCY1083134.1"/>
    </source>
</evidence>
<proteinExistence type="predicted"/>
<organism evidence="1 2">
    <name type="scientific">Archangium lansingense</name>
    <dbReference type="NCBI Taxonomy" id="2995310"/>
    <lineage>
        <taxon>Bacteria</taxon>
        <taxon>Pseudomonadati</taxon>
        <taxon>Myxococcota</taxon>
        <taxon>Myxococcia</taxon>
        <taxon>Myxococcales</taxon>
        <taxon>Cystobacterineae</taxon>
        <taxon>Archangiaceae</taxon>
        <taxon>Archangium</taxon>
    </lineage>
</organism>
<keyword evidence="2" id="KW-1185">Reference proteome</keyword>
<comment type="caution">
    <text evidence="1">The sequence shown here is derived from an EMBL/GenBank/DDBJ whole genome shotgun (WGS) entry which is preliminary data.</text>
</comment>
<accession>A0ABT4APP2</accession>
<dbReference type="EMBL" id="JAPNKA010000001">
    <property type="protein sequence ID" value="MCY1083134.1"/>
    <property type="molecule type" value="Genomic_DNA"/>
</dbReference>
<dbReference type="Proteomes" id="UP001207654">
    <property type="component" value="Unassembled WGS sequence"/>
</dbReference>
<dbReference type="RefSeq" id="WP_267541677.1">
    <property type="nucleotide sequence ID" value="NZ_JAPNKA010000001.1"/>
</dbReference>
<evidence type="ECO:0008006" key="3">
    <source>
        <dbReference type="Google" id="ProtNLM"/>
    </source>
</evidence>
<sequence>MARRVWVVVGLLGLAGCQGNGGGGGGLLPAQQKKELQACVLRELPPPGDASAEWTVSGYVLVEAYVKCKGTSGTAASADFRDMLQELARPLDGDASRLRMLVAPGAQP</sequence>
<dbReference type="PROSITE" id="PS51257">
    <property type="entry name" value="PROKAR_LIPOPROTEIN"/>
    <property type="match status" value="1"/>
</dbReference>